<sequence length="77" mass="8779">MYQSTANGFLEKKPAGGIDPVGSQKRKYRQHLGIMQMGEESNAPKRTFFSPALREEKRKLFEPKKQQSSALLMCSFL</sequence>
<feature type="region of interest" description="Disordered" evidence="1">
    <location>
        <begin position="1"/>
        <end position="24"/>
    </location>
</feature>
<evidence type="ECO:0000256" key="1">
    <source>
        <dbReference type="SAM" id="MobiDB-lite"/>
    </source>
</evidence>
<reference evidence="2 3" key="1">
    <citation type="submission" date="2020-05" db="EMBL/GenBank/DDBJ databases">
        <title>Horizontal transmission and recombination maintain forever young bacterial symbiont genomes.</title>
        <authorList>
            <person name="Russell S.L."/>
            <person name="Pepper-Tunick E."/>
            <person name="Svedberg J."/>
            <person name="Byrne A."/>
            <person name="Ruelas Castillo J."/>
            <person name="Vollmers C."/>
            <person name="Beinart R.A."/>
            <person name="Corbett-Detig R."/>
        </authorList>
    </citation>
    <scope>NUCLEOTIDE SEQUENCE [LARGE SCALE GENOMIC DNA]</scope>
    <source>
        <strain evidence="2">4727-3</strain>
    </source>
</reference>
<dbReference type="AlphaFoldDB" id="A0A7Z0MNP7"/>
<dbReference type="Proteomes" id="UP000537890">
    <property type="component" value="Unassembled WGS sequence"/>
</dbReference>
<comment type="caution">
    <text evidence="2">The sequence shown here is derived from an EMBL/GenBank/DDBJ whole genome shotgun (WGS) entry which is preliminary data.</text>
</comment>
<gene>
    <name evidence="2" type="ORF">H0A75_03295</name>
</gene>
<dbReference type="EMBL" id="JACCHS010000041">
    <property type="protein sequence ID" value="NYT46797.1"/>
    <property type="molecule type" value="Genomic_DNA"/>
</dbReference>
<evidence type="ECO:0000313" key="3">
    <source>
        <dbReference type="Proteomes" id="UP000537890"/>
    </source>
</evidence>
<protein>
    <submittedName>
        <fullName evidence="2">Uncharacterized protein</fullName>
    </submittedName>
</protein>
<proteinExistence type="predicted"/>
<name>A0A7Z0MNP7_9GAMM</name>
<organism evidence="2 3">
    <name type="scientific">Candidatus Methanofishera endochildressiae</name>
    <dbReference type="NCBI Taxonomy" id="2738884"/>
    <lineage>
        <taxon>Bacteria</taxon>
        <taxon>Pseudomonadati</taxon>
        <taxon>Pseudomonadota</taxon>
        <taxon>Gammaproteobacteria</taxon>
        <taxon>Candidatus Methanofishera</taxon>
    </lineage>
</organism>
<accession>A0A7Z0MNP7</accession>
<evidence type="ECO:0000313" key="2">
    <source>
        <dbReference type="EMBL" id="NYT46797.1"/>
    </source>
</evidence>